<keyword evidence="2" id="KW-1185">Reference proteome</keyword>
<sequence length="238" mass="27818">MDKYTGFYIDKPVGNNIFSYEDRKNKKIYVPKLISGDLEDVLVGEEIVFNEIDDGSEISSKGLKNMVNYYFQGKDIYIFDNHNHAFYFWIKSLSLNRFSKGCKLVHVDQHKDMREPENYDVEIDNIEDVFRYTNEVLNVGNFIKPALKHGVFSEVIIMDSSYSLDLDIQGEYVLDIDLDIFSKDMDYIPYDTRLAKIQNLIKSARVITVASSPFFIDQEYAIKVLKELFNYDIIEELI</sequence>
<organism evidence="1 2">
    <name type="scientific">Asaccharospora irregularis DSM 2635</name>
    <dbReference type="NCBI Taxonomy" id="1121321"/>
    <lineage>
        <taxon>Bacteria</taxon>
        <taxon>Bacillati</taxon>
        <taxon>Bacillota</taxon>
        <taxon>Clostridia</taxon>
        <taxon>Peptostreptococcales</taxon>
        <taxon>Peptostreptococcaceae</taxon>
        <taxon>Asaccharospora</taxon>
    </lineage>
</organism>
<gene>
    <name evidence="1" type="ORF">SAMN04488530_104104</name>
</gene>
<dbReference type="InterPro" id="IPR024131">
    <property type="entry name" value="UPF0489"/>
</dbReference>
<proteinExistence type="predicted"/>
<dbReference type="STRING" id="1121321.SAMN04488530_104104"/>
<evidence type="ECO:0000313" key="2">
    <source>
        <dbReference type="Proteomes" id="UP000243255"/>
    </source>
</evidence>
<dbReference type="Pfam" id="PF12640">
    <property type="entry name" value="UPF0489"/>
    <property type="match status" value="1"/>
</dbReference>
<accession>A0A1M5LFF1</accession>
<dbReference type="EMBL" id="FQWX01000004">
    <property type="protein sequence ID" value="SHG63419.1"/>
    <property type="molecule type" value="Genomic_DNA"/>
</dbReference>
<name>A0A1M5LFF1_9FIRM</name>
<reference evidence="2" key="1">
    <citation type="submission" date="2016-11" db="EMBL/GenBank/DDBJ databases">
        <authorList>
            <person name="Varghese N."/>
            <person name="Submissions S."/>
        </authorList>
    </citation>
    <scope>NUCLEOTIDE SEQUENCE [LARGE SCALE GENOMIC DNA]</scope>
    <source>
        <strain evidence="2">DSM 2635</strain>
    </source>
</reference>
<dbReference type="Proteomes" id="UP000243255">
    <property type="component" value="Unassembled WGS sequence"/>
</dbReference>
<dbReference type="RefSeq" id="WP_073124241.1">
    <property type="nucleotide sequence ID" value="NZ_BAABCH010000006.1"/>
</dbReference>
<protein>
    <submittedName>
        <fullName evidence="1">UPF0489 domain-containing protein</fullName>
    </submittedName>
</protein>
<dbReference type="OrthoDB" id="1755455at2"/>
<dbReference type="AlphaFoldDB" id="A0A1M5LFF1"/>
<evidence type="ECO:0000313" key="1">
    <source>
        <dbReference type="EMBL" id="SHG63419.1"/>
    </source>
</evidence>